<sequence>MLFRIANKLYRPSYISLETAMAHYQLIPEVVYGVTSVSTRRTYRFGTSLAHFTFRTVSPRLFFGYMLTSETAKIATVEKTLLDFF</sequence>
<accession>X1UYF2</accession>
<name>X1UYF2_9ZZZZ</name>
<dbReference type="AlphaFoldDB" id="X1UYF2"/>
<evidence type="ECO:0008006" key="2">
    <source>
        <dbReference type="Google" id="ProtNLM"/>
    </source>
</evidence>
<protein>
    <recommendedName>
        <fullName evidence="2">AbiEi antitoxin C-terminal domain-containing protein</fullName>
    </recommendedName>
</protein>
<gene>
    <name evidence="1" type="ORF">S12H4_58946</name>
</gene>
<comment type="caution">
    <text evidence="1">The sequence shown here is derived from an EMBL/GenBank/DDBJ whole genome shotgun (WGS) entry which is preliminary data.</text>
</comment>
<organism evidence="1">
    <name type="scientific">marine sediment metagenome</name>
    <dbReference type="NCBI Taxonomy" id="412755"/>
    <lineage>
        <taxon>unclassified sequences</taxon>
        <taxon>metagenomes</taxon>
        <taxon>ecological metagenomes</taxon>
    </lineage>
</organism>
<proteinExistence type="predicted"/>
<reference evidence="1" key="1">
    <citation type="journal article" date="2014" name="Front. Microbiol.">
        <title>High frequency of phylogenetically diverse reductive dehalogenase-homologous genes in deep subseafloor sedimentary metagenomes.</title>
        <authorList>
            <person name="Kawai M."/>
            <person name="Futagami T."/>
            <person name="Toyoda A."/>
            <person name="Takaki Y."/>
            <person name="Nishi S."/>
            <person name="Hori S."/>
            <person name="Arai W."/>
            <person name="Tsubouchi T."/>
            <person name="Morono Y."/>
            <person name="Uchiyama I."/>
            <person name="Ito T."/>
            <person name="Fujiyama A."/>
            <person name="Inagaki F."/>
            <person name="Takami H."/>
        </authorList>
    </citation>
    <scope>NUCLEOTIDE SEQUENCE</scope>
    <source>
        <strain evidence="1">Expedition CK06-06</strain>
    </source>
</reference>
<evidence type="ECO:0000313" key="1">
    <source>
        <dbReference type="EMBL" id="GAJ22464.1"/>
    </source>
</evidence>
<feature type="non-terminal residue" evidence="1">
    <location>
        <position position="85"/>
    </location>
</feature>
<dbReference type="EMBL" id="BARW01038396">
    <property type="protein sequence ID" value="GAJ22464.1"/>
    <property type="molecule type" value="Genomic_DNA"/>
</dbReference>